<dbReference type="SUPFAM" id="SSF57196">
    <property type="entry name" value="EGF/Laminin"/>
    <property type="match status" value="6"/>
</dbReference>
<dbReference type="InterPro" id="IPR000152">
    <property type="entry name" value="EGF-type_Asp/Asn_hydroxyl_site"/>
</dbReference>
<feature type="disulfide bond" evidence="10">
    <location>
        <begin position="97"/>
        <end position="106"/>
    </location>
</feature>
<dbReference type="PROSITE" id="PS00022">
    <property type="entry name" value="EGF_1"/>
    <property type="match status" value="7"/>
</dbReference>
<keyword evidence="2 10" id="KW-0245">EGF-like domain</keyword>
<dbReference type="SMART" id="SM00181">
    <property type="entry name" value="EGF"/>
    <property type="match status" value="10"/>
</dbReference>
<dbReference type="PROSITE" id="PS00010">
    <property type="entry name" value="ASX_HYDROXYL"/>
    <property type="match status" value="1"/>
</dbReference>
<dbReference type="Proteomes" id="UP000549394">
    <property type="component" value="Unassembled WGS sequence"/>
</dbReference>
<proteinExistence type="predicted"/>
<feature type="domain" description="EGF-like" evidence="11">
    <location>
        <begin position="318"/>
        <end position="355"/>
    </location>
</feature>
<evidence type="ECO:0000259" key="11">
    <source>
        <dbReference type="PROSITE" id="PS50026"/>
    </source>
</evidence>
<comment type="subcellular location">
    <subcellularLocation>
        <location evidence="1">Membrane</location>
        <topology evidence="1">Single-pass type I membrane protein</topology>
    </subcellularLocation>
</comment>
<keyword evidence="4" id="KW-0732">Signal</keyword>
<dbReference type="GO" id="GO:0016020">
    <property type="term" value="C:membrane"/>
    <property type="evidence" value="ECO:0007669"/>
    <property type="project" value="UniProtKB-SubCell"/>
</dbReference>
<keyword evidence="6" id="KW-1133">Transmembrane helix</keyword>
<evidence type="ECO:0000256" key="6">
    <source>
        <dbReference type="ARBA" id="ARBA00022989"/>
    </source>
</evidence>
<feature type="disulfide bond" evidence="10">
    <location>
        <begin position="256"/>
        <end position="265"/>
    </location>
</feature>
<evidence type="ECO:0000256" key="5">
    <source>
        <dbReference type="ARBA" id="ARBA00022737"/>
    </source>
</evidence>
<dbReference type="AlphaFoldDB" id="A0A7I8V894"/>
<dbReference type="FunFam" id="2.10.25.10:FF:000472">
    <property type="entry name" value="Uncharacterized protein, isoform A"/>
    <property type="match status" value="1"/>
</dbReference>
<feature type="domain" description="EGF-like" evidence="11">
    <location>
        <begin position="69"/>
        <end position="107"/>
    </location>
</feature>
<evidence type="ECO:0000256" key="7">
    <source>
        <dbReference type="ARBA" id="ARBA00023136"/>
    </source>
</evidence>
<reference evidence="12 13" key="1">
    <citation type="submission" date="2020-08" db="EMBL/GenBank/DDBJ databases">
        <authorList>
            <person name="Hejnol A."/>
        </authorList>
    </citation>
    <scope>NUCLEOTIDE SEQUENCE [LARGE SCALE GENOMIC DNA]</scope>
</reference>
<dbReference type="GO" id="GO:0005509">
    <property type="term" value="F:calcium ion binding"/>
    <property type="evidence" value="ECO:0007669"/>
    <property type="project" value="InterPro"/>
</dbReference>
<comment type="caution">
    <text evidence="12">The sequence shown here is derived from an EMBL/GenBank/DDBJ whole genome shotgun (WGS) entry which is preliminary data.</text>
</comment>
<keyword evidence="8 10" id="KW-1015">Disulfide bond</keyword>
<dbReference type="InterPro" id="IPR051022">
    <property type="entry name" value="Notch_Cell-Fate_Det"/>
</dbReference>
<evidence type="ECO:0000256" key="9">
    <source>
        <dbReference type="ARBA" id="ARBA00023180"/>
    </source>
</evidence>
<gene>
    <name evidence="12" type="ORF">DGYR_LOCUS196</name>
</gene>
<evidence type="ECO:0000313" key="13">
    <source>
        <dbReference type="Proteomes" id="UP000549394"/>
    </source>
</evidence>
<feature type="disulfide bond" evidence="10">
    <location>
        <begin position="345"/>
        <end position="354"/>
    </location>
</feature>
<feature type="disulfide bond" evidence="10">
    <location>
        <begin position="180"/>
        <end position="189"/>
    </location>
</feature>
<feature type="disulfide bond" evidence="10">
    <location>
        <begin position="294"/>
        <end position="303"/>
    </location>
</feature>
<keyword evidence="5" id="KW-0677">Repeat</keyword>
<comment type="caution">
    <text evidence="10">Lacks conserved residue(s) required for the propagation of feature annotation.</text>
</comment>
<dbReference type="InterPro" id="IPR000742">
    <property type="entry name" value="EGF"/>
</dbReference>
<evidence type="ECO:0000256" key="10">
    <source>
        <dbReference type="PROSITE-ProRule" id="PRU00076"/>
    </source>
</evidence>
<evidence type="ECO:0000256" key="2">
    <source>
        <dbReference type="ARBA" id="ARBA00022536"/>
    </source>
</evidence>
<dbReference type="Pfam" id="PF21700">
    <property type="entry name" value="EGF_DL_JAG"/>
    <property type="match status" value="1"/>
</dbReference>
<dbReference type="PANTHER" id="PTHR24049">
    <property type="entry name" value="CRUMBS FAMILY MEMBER"/>
    <property type="match status" value="1"/>
</dbReference>
<dbReference type="FunFam" id="2.10.25.10:FF:000012">
    <property type="entry name" value="Delta-like protein"/>
    <property type="match status" value="1"/>
</dbReference>
<dbReference type="EMBL" id="CAJFCJ010000001">
    <property type="protein sequence ID" value="CAD5110836.1"/>
    <property type="molecule type" value="Genomic_DNA"/>
</dbReference>
<keyword evidence="3" id="KW-0812">Transmembrane</keyword>
<dbReference type="FunFam" id="2.10.25.10:FF:000123">
    <property type="entry name" value="Crumbs homolog 1 (Drosophila)"/>
    <property type="match status" value="1"/>
</dbReference>
<dbReference type="InterPro" id="IPR002049">
    <property type="entry name" value="LE_dom"/>
</dbReference>
<dbReference type="Pfam" id="PF00053">
    <property type="entry name" value="EGF_laminin"/>
    <property type="match status" value="1"/>
</dbReference>
<organism evidence="12 13">
    <name type="scientific">Dimorphilus gyrociliatus</name>
    <dbReference type="NCBI Taxonomy" id="2664684"/>
    <lineage>
        <taxon>Eukaryota</taxon>
        <taxon>Metazoa</taxon>
        <taxon>Spiralia</taxon>
        <taxon>Lophotrochozoa</taxon>
        <taxon>Annelida</taxon>
        <taxon>Polychaeta</taxon>
        <taxon>Polychaeta incertae sedis</taxon>
        <taxon>Dinophilidae</taxon>
        <taxon>Dimorphilus</taxon>
    </lineage>
</organism>
<accession>A0A7I8V894</accession>
<keyword evidence="13" id="KW-1185">Reference proteome</keyword>
<dbReference type="InterPro" id="IPR001881">
    <property type="entry name" value="EGF-like_Ca-bd_dom"/>
</dbReference>
<keyword evidence="7" id="KW-0472">Membrane</keyword>
<evidence type="ECO:0000256" key="3">
    <source>
        <dbReference type="ARBA" id="ARBA00022692"/>
    </source>
</evidence>
<feature type="domain" description="EGF-like" evidence="11">
    <location>
        <begin position="119"/>
        <end position="151"/>
    </location>
</feature>
<dbReference type="PROSITE" id="PS01186">
    <property type="entry name" value="EGF_2"/>
    <property type="match status" value="4"/>
</dbReference>
<feature type="domain" description="EGF-like" evidence="11">
    <location>
        <begin position="268"/>
        <end position="304"/>
    </location>
</feature>
<dbReference type="PANTHER" id="PTHR24049:SF22">
    <property type="entry name" value="DROSOPHILA CRUMBS HOMOLOG"/>
    <property type="match status" value="1"/>
</dbReference>
<name>A0A7I8V894_9ANNE</name>
<feature type="disulfide bond" evidence="10">
    <location>
        <begin position="383"/>
        <end position="392"/>
    </location>
</feature>
<dbReference type="SMART" id="SM00179">
    <property type="entry name" value="EGF_CA"/>
    <property type="match status" value="6"/>
</dbReference>
<feature type="domain" description="EGF-like" evidence="11">
    <location>
        <begin position="357"/>
        <end position="393"/>
    </location>
</feature>
<evidence type="ECO:0000313" key="12">
    <source>
        <dbReference type="EMBL" id="CAD5110836.1"/>
    </source>
</evidence>
<dbReference type="FunFam" id="2.10.25.10:FF:000143">
    <property type="entry name" value="Protein crumbs 1"/>
    <property type="match status" value="1"/>
</dbReference>
<dbReference type="PROSITE" id="PS50026">
    <property type="entry name" value="EGF_3"/>
    <property type="match status" value="7"/>
</dbReference>
<dbReference type="Pfam" id="PF00008">
    <property type="entry name" value="EGF"/>
    <property type="match status" value="6"/>
</dbReference>
<dbReference type="CDD" id="cd00054">
    <property type="entry name" value="EGF_CA"/>
    <property type="match status" value="3"/>
</dbReference>
<dbReference type="Gene3D" id="2.10.25.10">
    <property type="entry name" value="Laminin"/>
    <property type="match status" value="7"/>
</dbReference>
<dbReference type="OrthoDB" id="5953235at2759"/>
<protein>
    <submittedName>
        <fullName evidence="12">DgyrCDS198</fullName>
    </submittedName>
</protein>
<feature type="domain" description="EGF-like" evidence="11">
    <location>
        <begin position="153"/>
        <end position="190"/>
    </location>
</feature>
<dbReference type="FunFam" id="2.10.25.10:FF:000018">
    <property type="entry name" value="Delta-like 1"/>
    <property type="match status" value="1"/>
</dbReference>
<feature type="domain" description="EGF-like" evidence="11">
    <location>
        <begin position="230"/>
        <end position="266"/>
    </location>
</feature>
<evidence type="ECO:0000256" key="1">
    <source>
        <dbReference type="ARBA" id="ARBA00004479"/>
    </source>
</evidence>
<evidence type="ECO:0000256" key="4">
    <source>
        <dbReference type="ARBA" id="ARBA00022729"/>
    </source>
</evidence>
<dbReference type="FunFam" id="2.10.25.10:FF:000294">
    <property type="entry name" value="Delta-like protein"/>
    <property type="match status" value="1"/>
</dbReference>
<evidence type="ECO:0000256" key="8">
    <source>
        <dbReference type="ARBA" id="ARBA00023157"/>
    </source>
</evidence>
<keyword evidence="9" id="KW-0325">Glycoprotein</keyword>
<sequence>MYAFVAICKTGCLHGFCDRPGECRCDPGWQGDKCDRCKPFPNCKNGYCLDKPWQCICKKNWGGSLCNEDLDYCGTHKPCQNGGLCKNTEVGQYVCECTKGFYGINCENGRCSGEDCSGTKNYCWCLNGGSCHRTNFTVKCLCQNYYGEYCQHRIDNCKVNPCLHGGRCYNWDTYDYFCRCPTEFTGKNCSIPKPLLSLTQPPCNCNENEQCFNGKCVCRNGFSGKNCSRSDNFCDSNPCLNDGTCINSLSTFQCICQSGWEGSRCEDERDNCLEKPCKNGGTCISGFNNFTCKCPTNITGALCDGRSNPSGNSKNNLSNKSCFSSPCLHGSTCLIVGNDDFICICKRGFDGSLCEKLTGHCLSSPCQNGGRCIENIQYYSCECKPGFMGKLCEQSTHL</sequence>